<reference evidence="1 2" key="1">
    <citation type="journal article" date="2014" name="BMC Genomics">
        <title>Comparison of environmental and isolate Sulfobacillus genomes reveals diverse carbon, sulfur, nitrogen, and hydrogen metabolisms.</title>
        <authorList>
            <person name="Justice N.B."/>
            <person name="Norman A."/>
            <person name="Brown C.T."/>
            <person name="Singh A."/>
            <person name="Thomas B.C."/>
            <person name="Banfield J.F."/>
        </authorList>
    </citation>
    <scope>NUCLEOTIDE SEQUENCE [LARGE SCALE GENOMIC DNA]</scope>
    <source>
        <strain evidence="1">AMDSBA4</strain>
    </source>
</reference>
<dbReference type="Gene3D" id="3.40.50.10320">
    <property type="entry name" value="LmbE-like"/>
    <property type="match status" value="1"/>
</dbReference>
<dbReference type="Pfam" id="PF02585">
    <property type="entry name" value="PIG-L"/>
    <property type="match status" value="1"/>
</dbReference>
<organism evidence="1 2">
    <name type="scientific">Sulfobacillus benefaciens</name>
    <dbReference type="NCBI Taxonomy" id="453960"/>
    <lineage>
        <taxon>Bacteria</taxon>
        <taxon>Bacillati</taxon>
        <taxon>Bacillota</taxon>
        <taxon>Clostridia</taxon>
        <taxon>Eubacteriales</taxon>
        <taxon>Clostridiales Family XVII. Incertae Sedis</taxon>
        <taxon>Sulfobacillus</taxon>
    </lineage>
</organism>
<name>A0A2T2XKZ7_9FIRM</name>
<dbReference type="InterPro" id="IPR003737">
    <property type="entry name" value="GlcNAc_PI_deacetylase-related"/>
</dbReference>
<comment type="caution">
    <text evidence="1">The sequence shown here is derived from an EMBL/GenBank/DDBJ whole genome shotgun (WGS) entry which is preliminary data.</text>
</comment>
<evidence type="ECO:0000313" key="1">
    <source>
        <dbReference type="EMBL" id="PSR35098.1"/>
    </source>
</evidence>
<dbReference type="InterPro" id="IPR024078">
    <property type="entry name" value="LmbE-like_dom_sf"/>
</dbReference>
<dbReference type="Proteomes" id="UP000242972">
    <property type="component" value="Unassembled WGS sequence"/>
</dbReference>
<dbReference type="PANTHER" id="PTHR12993">
    <property type="entry name" value="N-ACETYLGLUCOSAMINYL-PHOSPHATIDYLINOSITOL DE-N-ACETYLASE-RELATED"/>
    <property type="match status" value="1"/>
</dbReference>
<dbReference type="SUPFAM" id="SSF102588">
    <property type="entry name" value="LmbE-like"/>
    <property type="match status" value="1"/>
</dbReference>
<sequence>MDLSQILPIPDIMQAKRVIAFSPHPDDNEMGAGGTLAKLAQAGAEILWAVASDGSVGTEDEAASADSLAAVRREEQEAAVRLLGGRSVTWMGFTDTHLRDNPQAVEFKVVELIRSYRPDFVFCPDPWLPYEAHPDHRTLGHAVSTALLMVNFPLAYPDTGAAVAAPSIAYYGSAWPNTTVDISDTFQRKLDALMAHKSQFTPPFDQQIQMYLTLQAVSLGESIGVARGEAFKVLTHHHLHFNVDAWKS</sequence>
<gene>
    <name evidence="1" type="ORF">C7B46_02810</name>
</gene>
<dbReference type="GO" id="GO:0016811">
    <property type="term" value="F:hydrolase activity, acting on carbon-nitrogen (but not peptide) bonds, in linear amides"/>
    <property type="evidence" value="ECO:0007669"/>
    <property type="project" value="TreeGrafter"/>
</dbReference>
<dbReference type="PANTHER" id="PTHR12993:SF11">
    <property type="entry name" value="N-ACETYLGLUCOSAMINYL-PHOSPHATIDYLINOSITOL DE-N-ACETYLASE"/>
    <property type="match status" value="1"/>
</dbReference>
<dbReference type="EMBL" id="PXYW01000004">
    <property type="protein sequence ID" value="PSR35098.1"/>
    <property type="molecule type" value="Genomic_DNA"/>
</dbReference>
<proteinExistence type="predicted"/>
<accession>A0A2T2XKZ7</accession>
<protein>
    <submittedName>
        <fullName evidence="1">PIG-L family deacetylase</fullName>
    </submittedName>
</protein>
<dbReference type="AlphaFoldDB" id="A0A2T2XKZ7"/>
<evidence type="ECO:0000313" key="2">
    <source>
        <dbReference type="Proteomes" id="UP000242972"/>
    </source>
</evidence>